<accession>A0ABW3UJZ2</accession>
<dbReference type="RefSeq" id="WP_345592157.1">
    <property type="nucleotide sequence ID" value="NZ_BAABJG010000029.1"/>
</dbReference>
<reference evidence="4" key="1">
    <citation type="journal article" date="2019" name="Int. J. Syst. Evol. Microbiol.">
        <title>The Global Catalogue of Microorganisms (GCM) 10K type strain sequencing project: providing services to taxonomists for standard genome sequencing and annotation.</title>
        <authorList>
            <consortium name="The Broad Institute Genomics Platform"/>
            <consortium name="The Broad Institute Genome Sequencing Center for Infectious Disease"/>
            <person name="Wu L."/>
            <person name="Ma J."/>
        </authorList>
    </citation>
    <scope>NUCLEOTIDE SEQUENCE [LARGE SCALE GENOMIC DNA]</scope>
    <source>
        <strain evidence="4">CCUG 53270</strain>
    </source>
</reference>
<dbReference type="InterPro" id="IPR050769">
    <property type="entry name" value="NAT_camello-type"/>
</dbReference>
<dbReference type="EMBL" id="JBHTLU010000014">
    <property type="protein sequence ID" value="MFD1221068.1"/>
    <property type="molecule type" value="Genomic_DNA"/>
</dbReference>
<name>A0ABW3UJZ2_9BACL</name>
<dbReference type="CDD" id="cd04301">
    <property type="entry name" value="NAT_SF"/>
    <property type="match status" value="1"/>
</dbReference>
<dbReference type="SUPFAM" id="SSF55729">
    <property type="entry name" value="Acyl-CoA N-acyltransferases (Nat)"/>
    <property type="match status" value="1"/>
</dbReference>
<keyword evidence="4" id="KW-1185">Reference proteome</keyword>
<keyword evidence="1 3" id="KW-0808">Transferase</keyword>
<dbReference type="Proteomes" id="UP001597180">
    <property type="component" value="Unassembled WGS sequence"/>
</dbReference>
<proteinExistence type="predicted"/>
<evidence type="ECO:0000313" key="4">
    <source>
        <dbReference type="Proteomes" id="UP001597180"/>
    </source>
</evidence>
<dbReference type="PANTHER" id="PTHR13947">
    <property type="entry name" value="GNAT FAMILY N-ACETYLTRANSFERASE"/>
    <property type="match status" value="1"/>
</dbReference>
<dbReference type="Gene3D" id="3.40.630.30">
    <property type="match status" value="1"/>
</dbReference>
<dbReference type="InterPro" id="IPR000182">
    <property type="entry name" value="GNAT_dom"/>
</dbReference>
<keyword evidence="3" id="KW-0012">Acyltransferase</keyword>
<dbReference type="PROSITE" id="PS51186">
    <property type="entry name" value="GNAT"/>
    <property type="match status" value="1"/>
</dbReference>
<comment type="caution">
    <text evidence="3">The sequence shown here is derived from an EMBL/GenBank/DDBJ whole genome shotgun (WGS) entry which is preliminary data.</text>
</comment>
<sequence>MIIRELKPGEPYPMDLLLLADPEEPVIRTYIDRCHCYVMEHEGVIAGVVALLPTRPLTVEIMNIAVLENMQGQGLGRKLLTHAIQAAKEQGCHTIEIGTGNSSVGQLHLYQRCGFRIHGVDMDYFVRNYEEPIYENGLQCRDMIRLKQEL</sequence>
<dbReference type="InterPro" id="IPR016181">
    <property type="entry name" value="Acyl_CoA_acyltransferase"/>
</dbReference>
<dbReference type="PANTHER" id="PTHR13947:SF37">
    <property type="entry name" value="LD18367P"/>
    <property type="match status" value="1"/>
</dbReference>
<evidence type="ECO:0000256" key="1">
    <source>
        <dbReference type="ARBA" id="ARBA00022679"/>
    </source>
</evidence>
<gene>
    <name evidence="3" type="ORF">ACFQ4B_13160</name>
</gene>
<dbReference type="GO" id="GO:0016746">
    <property type="term" value="F:acyltransferase activity"/>
    <property type="evidence" value="ECO:0007669"/>
    <property type="project" value="UniProtKB-KW"/>
</dbReference>
<protein>
    <submittedName>
        <fullName evidence="3">GNAT family N-acetyltransferase</fullName>
        <ecNumber evidence="3">2.3.-.-</ecNumber>
    </submittedName>
</protein>
<organism evidence="3 4">
    <name type="scientific">Paenibacillus vulneris</name>
    <dbReference type="NCBI Taxonomy" id="1133364"/>
    <lineage>
        <taxon>Bacteria</taxon>
        <taxon>Bacillati</taxon>
        <taxon>Bacillota</taxon>
        <taxon>Bacilli</taxon>
        <taxon>Bacillales</taxon>
        <taxon>Paenibacillaceae</taxon>
        <taxon>Paenibacillus</taxon>
    </lineage>
</organism>
<feature type="domain" description="N-acetyltransferase" evidence="2">
    <location>
        <begin position="1"/>
        <end position="136"/>
    </location>
</feature>
<dbReference type="EC" id="2.3.-.-" evidence="3"/>
<evidence type="ECO:0000259" key="2">
    <source>
        <dbReference type="PROSITE" id="PS51186"/>
    </source>
</evidence>
<evidence type="ECO:0000313" key="3">
    <source>
        <dbReference type="EMBL" id="MFD1221068.1"/>
    </source>
</evidence>
<dbReference type="Pfam" id="PF00583">
    <property type="entry name" value="Acetyltransf_1"/>
    <property type="match status" value="1"/>
</dbReference>